<evidence type="ECO:0000259" key="2">
    <source>
        <dbReference type="Pfam" id="PF14291"/>
    </source>
</evidence>
<dbReference type="Proteomes" id="UP000499080">
    <property type="component" value="Unassembled WGS sequence"/>
</dbReference>
<sequence>MRSNRKIFYLLLLSVVEASSQNHEWISFPHFKYSNTWLTYCIVGYYRQRAWSFLDRTCDRRNALENQLIATEADRGAGEERHRRYHSIRTSSVCRSLTQFALCVVISFEFSVGLLYSEKVDICQQLDSAFRSNVKRRNDIVTKNRYVLTKIIDCILFWGVFELALRGHDKREDSLNTGVFRGLINFSAELDSSLKDHLTSATVFKGTSKEIQNDLLDCMLPGCQDHIKNDISKASFVSVIADETTDVSSISQLVVVFRYVLSNGQPVEKFWECTNPLGHDAKSIPKCIQASLEKVLAKAEKLISQSCDGTNVISGQHAGVQAFIRRAYKNV</sequence>
<dbReference type="InterPro" id="IPR025398">
    <property type="entry name" value="DUF4371"/>
</dbReference>
<dbReference type="EMBL" id="BGPR01005476">
    <property type="protein sequence ID" value="GBN10526.1"/>
    <property type="molecule type" value="Genomic_DNA"/>
</dbReference>
<feature type="signal peptide" evidence="1">
    <location>
        <begin position="1"/>
        <end position="20"/>
    </location>
</feature>
<reference evidence="3 4" key="1">
    <citation type="journal article" date="2019" name="Sci. Rep.">
        <title>Orb-weaving spider Araneus ventricosus genome elucidates the spidroin gene catalogue.</title>
        <authorList>
            <person name="Kono N."/>
            <person name="Nakamura H."/>
            <person name="Ohtoshi R."/>
            <person name="Moran D.A.P."/>
            <person name="Shinohara A."/>
            <person name="Yoshida Y."/>
            <person name="Fujiwara M."/>
            <person name="Mori M."/>
            <person name="Tomita M."/>
            <person name="Arakawa K."/>
        </authorList>
    </citation>
    <scope>NUCLEOTIDE SEQUENCE [LARGE SCALE GENOMIC DNA]</scope>
</reference>
<name>A0A4Y2LAB6_ARAVE</name>
<dbReference type="PANTHER" id="PTHR45749">
    <property type="match status" value="1"/>
</dbReference>
<gene>
    <name evidence="3" type="ORF">AVEN_243436_1</name>
</gene>
<dbReference type="AlphaFoldDB" id="A0A4Y2LAB6"/>
<dbReference type="PANTHER" id="PTHR45749:SF28">
    <property type="entry name" value="ZINC FINGER MYM-TYPE PROTEIN 1-LIKE-RELATED"/>
    <property type="match status" value="1"/>
</dbReference>
<proteinExistence type="predicted"/>
<protein>
    <recommendedName>
        <fullName evidence="2">DUF4371 domain-containing protein</fullName>
    </recommendedName>
</protein>
<dbReference type="OrthoDB" id="8193833at2759"/>
<dbReference type="Pfam" id="PF14291">
    <property type="entry name" value="DUF4371"/>
    <property type="match status" value="1"/>
</dbReference>
<feature type="domain" description="DUF4371" evidence="2">
    <location>
        <begin position="130"/>
        <end position="318"/>
    </location>
</feature>
<evidence type="ECO:0000256" key="1">
    <source>
        <dbReference type="SAM" id="SignalP"/>
    </source>
</evidence>
<accession>A0A4Y2LAB6</accession>
<comment type="caution">
    <text evidence="3">The sequence shown here is derived from an EMBL/GenBank/DDBJ whole genome shotgun (WGS) entry which is preliminary data.</text>
</comment>
<keyword evidence="4" id="KW-1185">Reference proteome</keyword>
<organism evidence="3 4">
    <name type="scientific">Araneus ventricosus</name>
    <name type="common">Orbweaver spider</name>
    <name type="synonym">Epeira ventricosa</name>
    <dbReference type="NCBI Taxonomy" id="182803"/>
    <lineage>
        <taxon>Eukaryota</taxon>
        <taxon>Metazoa</taxon>
        <taxon>Ecdysozoa</taxon>
        <taxon>Arthropoda</taxon>
        <taxon>Chelicerata</taxon>
        <taxon>Arachnida</taxon>
        <taxon>Araneae</taxon>
        <taxon>Araneomorphae</taxon>
        <taxon>Entelegynae</taxon>
        <taxon>Araneoidea</taxon>
        <taxon>Araneidae</taxon>
        <taxon>Araneus</taxon>
    </lineage>
</organism>
<feature type="chain" id="PRO_5021186158" description="DUF4371 domain-containing protein" evidence="1">
    <location>
        <begin position="21"/>
        <end position="331"/>
    </location>
</feature>
<evidence type="ECO:0000313" key="4">
    <source>
        <dbReference type="Proteomes" id="UP000499080"/>
    </source>
</evidence>
<evidence type="ECO:0000313" key="3">
    <source>
        <dbReference type="EMBL" id="GBN10526.1"/>
    </source>
</evidence>
<keyword evidence="1" id="KW-0732">Signal</keyword>